<dbReference type="InterPro" id="IPR036393">
    <property type="entry name" value="AceGlu_kinase-like_sf"/>
</dbReference>
<evidence type="ECO:0000256" key="9">
    <source>
        <dbReference type="ARBA" id="ARBA00022741"/>
    </source>
</evidence>
<keyword evidence="6 14" id="KW-0028">Amino-acid biosynthesis</keyword>
<evidence type="ECO:0000256" key="5">
    <source>
        <dbReference type="ARBA" id="ARBA00013059"/>
    </source>
</evidence>
<dbReference type="CDD" id="cd04923">
    <property type="entry name" value="ACT_AK-LysC-DapG-like_2"/>
    <property type="match status" value="1"/>
</dbReference>
<evidence type="ECO:0000256" key="6">
    <source>
        <dbReference type="ARBA" id="ARBA00022605"/>
    </source>
</evidence>
<dbReference type="FunFam" id="3.30.2130.10:FF:000001">
    <property type="entry name" value="Bifunctional aspartokinase/homoserine dehydrogenase"/>
    <property type="match status" value="1"/>
</dbReference>
<protein>
    <recommendedName>
        <fullName evidence="5">aspartate kinase</fullName>
        <ecNumber evidence="5">2.7.2.4</ecNumber>
    </recommendedName>
</protein>
<dbReference type="CDD" id="cd04261">
    <property type="entry name" value="AAK_AKii-LysC-BS"/>
    <property type="match status" value="1"/>
</dbReference>
<dbReference type="RefSeq" id="WP_146596667.1">
    <property type="nucleotide sequence ID" value="NZ_SJPT01000009.1"/>
</dbReference>
<evidence type="ECO:0000256" key="12">
    <source>
        <dbReference type="ARBA" id="ARBA00023154"/>
    </source>
</evidence>
<evidence type="ECO:0000256" key="8">
    <source>
        <dbReference type="ARBA" id="ARBA00022737"/>
    </source>
</evidence>
<dbReference type="FunFam" id="3.40.1160.10:FF:000002">
    <property type="entry name" value="Aspartokinase"/>
    <property type="match status" value="1"/>
</dbReference>
<dbReference type="GO" id="GO:0009089">
    <property type="term" value="P:lysine biosynthetic process via diaminopimelate"/>
    <property type="evidence" value="ECO:0007669"/>
    <property type="project" value="UniProtKB-UniPathway"/>
</dbReference>
<dbReference type="AlphaFoldDB" id="A0A5C6C7K0"/>
<dbReference type="UniPathway" id="UPA00051">
    <property type="reaction ID" value="UER00462"/>
</dbReference>
<dbReference type="SUPFAM" id="SSF55021">
    <property type="entry name" value="ACT-like"/>
    <property type="match status" value="4"/>
</dbReference>
<dbReference type="GO" id="GO:0005524">
    <property type="term" value="F:ATP binding"/>
    <property type="evidence" value="ECO:0007669"/>
    <property type="project" value="UniProtKB-KW"/>
</dbReference>
<dbReference type="InterPro" id="IPR005260">
    <property type="entry name" value="Asp_kin_monofn"/>
</dbReference>
<keyword evidence="12" id="KW-0457">Lysine biosynthesis</keyword>
<dbReference type="InterPro" id="IPR002912">
    <property type="entry name" value="ACT_dom"/>
</dbReference>
<feature type="domain" description="ACT" evidence="15">
    <location>
        <begin position="453"/>
        <end position="537"/>
    </location>
</feature>
<dbReference type="InterPro" id="IPR001341">
    <property type="entry name" value="Asp_kinase"/>
</dbReference>
<dbReference type="Proteomes" id="UP000316304">
    <property type="component" value="Unassembled WGS sequence"/>
</dbReference>
<dbReference type="InterPro" id="IPR054352">
    <property type="entry name" value="ACT_Aspartokinase"/>
</dbReference>
<accession>A0A5C6C7K0</accession>
<dbReference type="UniPathway" id="UPA00050">
    <property type="reaction ID" value="UER00461"/>
</dbReference>
<comment type="pathway">
    <text evidence="3 14">Amino-acid biosynthesis; L-threonine biosynthesis; L-threonine from L-aspartate: step 1/5.</text>
</comment>
<evidence type="ECO:0000256" key="3">
    <source>
        <dbReference type="ARBA" id="ARBA00005139"/>
    </source>
</evidence>
<evidence type="ECO:0000256" key="14">
    <source>
        <dbReference type="RuleBase" id="RU004249"/>
    </source>
</evidence>
<sequence length="599" mass="63805">MSLIVQKFGGTSVADVEKIRAAARKAIRAQQQGHRVVMVVSAMGKNTDVLLKLASDVSPNPPAREMDMLVSTGEQVSVALVAMAIDALGSKAVSLTGGQIGMKTDDSFSKARIQSISTERIERLLDEGNIVVAAGFQGIDDDLNITTLGRGGSDTTAVALASVLGADACEIYTDVDGVYTTDPRLLPEARRVDVISYDEMLELASLGSGVMHNRSIEFAKKFNVPIHVRSSFSDMQGTMIVTETESQTASVCGAAMTPNEARVTVLGVPDVPGKSLQIFSAIAAQKIAVDMVVQDIGLQGRADISFTVREEDLQTTLKTLKEVLPEVGAHAVTYDDQVSKVSVVGGNMAKQTNVASTMFRALADANVNIQMITTSEIKISTLVPRSQADAALRAVHHAFTLHEKPEDAKSWDQIRSERGNRADVDALISRLQADVLEALTLTGISLTKSQARVTLHGVPDKPGIAADIFETIGEAGVFVDMIVQGYDGEDGSTSISFTIHQDAIERSLEVTHQVCKKHGMRDFQSGTDISKITVSGIGLRSHTQVGTILFKQLADLGINIEMIGTSELQVNAVVATEKVEAATERLKKAFAASLESAAG</sequence>
<dbReference type="OrthoDB" id="9799110at2"/>
<keyword evidence="11" id="KW-0067">ATP-binding</keyword>
<evidence type="ECO:0000256" key="2">
    <source>
        <dbReference type="ARBA" id="ARBA00004986"/>
    </source>
</evidence>
<evidence type="ECO:0000313" key="16">
    <source>
        <dbReference type="EMBL" id="TWU20138.1"/>
    </source>
</evidence>
<dbReference type="SUPFAM" id="SSF53633">
    <property type="entry name" value="Carbamate kinase-like"/>
    <property type="match status" value="1"/>
</dbReference>
<comment type="similarity">
    <text evidence="4">Belongs to the aspartokinase family.</text>
</comment>
<dbReference type="InterPro" id="IPR001048">
    <property type="entry name" value="Asp/Glu/Uridylate_kinase"/>
</dbReference>
<proteinExistence type="inferred from homology"/>
<dbReference type="Gene3D" id="3.30.2130.10">
    <property type="entry name" value="VC0802-like"/>
    <property type="match status" value="2"/>
</dbReference>
<dbReference type="GO" id="GO:0005829">
    <property type="term" value="C:cytosol"/>
    <property type="evidence" value="ECO:0007669"/>
    <property type="project" value="TreeGrafter"/>
</dbReference>
<keyword evidence="7 16" id="KW-0808">Transferase</keyword>
<feature type="domain" description="ACT" evidence="15">
    <location>
        <begin position="263"/>
        <end position="346"/>
    </location>
</feature>
<evidence type="ECO:0000313" key="17">
    <source>
        <dbReference type="Proteomes" id="UP000316304"/>
    </source>
</evidence>
<evidence type="ECO:0000256" key="11">
    <source>
        <dbReference type="ARBA" id="ARBA00022840"/>
    </source>
</evidence>
<dbReference type="GO" id="GO:0009090">
    <property type="term" value="P:homoserine biosynthetic process"/>
    <property type="evidence" value="ECO:0007669"/>
    <property type="project" value="TreeGrafter"/>
</dbReference>
<dbReference type="NCBIfam" id="NF005155">
    <property type="entry name" value="PRK06635.1-4"/>
    <property type="match status" value="1"/>
</dbReference>
<dbReference type="CDD" id="cd04936">
    <property type="entry name" value="ACT_AKii-LysC-BS-like_2"/>
    <property type="match status" value="1"/>
</dbReference>
<keyword evidence="8" id="KW-0677">Repeat</keyword>
<dbReference type="NCBIfam" id="NF005154">
    <property type="entry name" value="PRK06635.1-2"/>
    <property type="match status" value="1"/>
</dbReference>
<evidence type="ECO:0000259" key="15">
    <source>
        <dbReference type="PROSITE" id="PS51671"/>
    </source>
</evidence>
<comment type="caution">
    <text evidence="16">The sequence shown here is derived from an EMBL/GenBank/DDBJ whole genome shotgun (WGS) entry which is preliminary data.</text>
</comment>
<dbReference type="Pfam" id="PF00696">
    <property type="entry name" value="AA_kinase"/>
    <property type="match status" value="1"/>
</dbReference>
<dbReference type="UniPathway" id="UPA00034">
    <property type="reaction ID" value="UER00015"/>
</dbReference>
<organism evidence="16 17">
    <name type="scientific">Novipirellula galeiformis</name>
    <dbReference type="NCBI Taxonomy" id="2528004"/>
    <lineage>
        <taxon>Bacteria</taxon>
        <taxon>Pseudomonadati</taxon>
        <taxon>Planctomycetota</taxon>
        <taxon>Planctomycetia</taxon>
        <taxon>Pirellulales</taxon>
        <taxon>Pirellulaceae</taxon>
        <taxon>Novipirellula</taxon>
    </lineage>
</organism>
<keyword evidence="9" id="KW-0547">Nucleotide-binding</keyword>
<dbReference type="PANTHER" id="PTHR21499:SF3">
    <property type="entry name" value="ASPARTOKINASE"/>
    <property type="match status" value="1"/>
</dbReference>
<comment type="pathway">
    <text evidence="1 14">Amino-acid biosynthesis; L-lysine biosynthesis via DAP pathway; (S)-tetrahydrodipicolinate from L-aspartate: step 1/4.</text>
</comment>
<comment type="catalytic activity">
    <reaction evidence="13">
        <text>L-aspartate + ATP = 4-phospho-L-aspartate + ADP</text>
        <dbReference type="Rhea" id="RHEA:23776"/>
        <dbReference type="ChEBI" id="CHEBI:29991"/>
        <dbReference type="ChEBI" id="CHEBI:30616"/>
        <dbReference type="ChEBI" id="CHEBI:57535"/>
        <dbReference type="ChEBI" id="CHEBI:456216"/>
        <dbReference type="EC" id="2.7.2.4"/>
    </reaction>
</comment>
<dbReference type="CDD" id="cd04913">
    <property type="entry name" value="ACT_AKii-LysC-BS-like_1"/>
    <property type="match status" value="2"/>
</dbReference>
<dbReference type="EC" id="2.7.2.4" evidence="5"/>
<dbReference type="PANTHER" id="PTHR21499">
    <property type="entry name" value="ASPARTATE KINASE"/>
    <property type="match status" value="1"/>
</dbReference>
<dbReference type="PROSITE" id="PS51671">
    <property type="entry name" value="ACT"/>
    <property type="match status" value="2"/>
</dbReference>
<dbReference type="Gene3D" id="3.40.1160.10">
    <property type="entry name" value="Acetylglutamate kinase-like"/>
    <property type="match status" value="1"/>
</dbReference>
<reference evidence="16 17" key="1">
    <citation type="submission" date="2019-02" db="EMBL/GenBank/DDBJ databases">
        <title>Deep-cultivation of Planctomycetes and their phenomic and genomic characterization uncovers novel biology.</title>
        <authorList>
            <person name="Wiegand S."/>
            <person name="Jogler M."/>
            <person name="Boedeker C."/>
            <person name="Pinto D."/>
            <person name="Vollmers J."/>
            <person name="Rivas-Marin E."/>
            <person name="Kohn T."/>
            <person name="Peeters S.H."/>
            <person name="Heuer A."/>
            <person name="Rast P."/>
            <person name="Oberbeckmann S."/>
            <person name="Bunk B."/>
            <person name="Jeske O."/>
            <person name="Meyerdierks A."/>
            <person name="Storesund J.E."/>
            <person name="Kallscheuer N."/>
            <person name="Luecker S."/>
            <person name="Lage O.M."/>
            <person name="Pohl T."/>
            <person name="Merkel B.J."/>
            <person name="Hornburger P."/>
            <person name="Mueller R.-W."/>
            <person name="Bruemmer F."/>
            <person name="Labrenz M."/>
            <person name="Spormann A.M."/>
            <person name="Op Den Camp H."/>
            <person name="Overmann J."/>
            <person name="Amann R."/>
            <person name="Jetten M.S.M."/>
            <person name="Mascher T."/>
            <person name="Medema M.H."/>
            <person name="Devos D.P."/>
            <person name="Kaster A.-K."/>
            <person name="Ovreas L."/>
            <person name="Rohde M."/>
            <person name="Galperin M.Y."/>
            <person name="Jogler C."/>
        </authorList>
    </citation>
    <scope>NUCLEOTIDE SEQUENCE [LARGE SCALE GENOMIC DNA]</scope>
    <source>
        <strain evidence="16 17">Pla52o</strain>
    </source>
</reference>
<dbReference type="InterPro" id="IPR045865">
    <property type="entry name" value="ACT-like_dom_sf"/>
</dbReference>
<dbReference type="InterPro" id="IPR018042">
    <property type="entry name" value="Aspartate_kinase_CS"/>
</dbReference>
<dbReference type="PROSITE" id="PS00324">
    <property type="entry name" value="ASPARTOKINASE"/>
    <property type="match status" value="1"/>
</dbReference>
<comment type="pathway">
    <text evidence="2 14">Amino-acid biosynthesis; L-methionine biosynthesis via de novo pathway; L-homoserine from L-aspartate: step 1/3.</text>
</comment>
<evidence type="ECO:0000256" key="1">
    <source>
        <dbReference type="ARBA" id="ARBA00004766"/>
    </source>
</evidence>
<keyword evidence="17" id="KW-1185">Reference proteome</keyword>
<dbReference type="NCBIfam" id="NF005656">
    <property type="entry name" value="PRK07431.1"/>
    <property type="match status" value="1"/>
</dbReference>
<dbReference type="GO" id="GO:0009088">
    <property type="term" value="P:threonine biosynthetic process"/>
    <property type="evidence" value="ECO:0007669"/>
    <property type="project" value="UniProtKB-UniPathway"/>
</dbReference>
<evidence type="ECO:0000256" key="10">
    <source>
        <dbReference type="ARBA" id="ARBA00022777"/>
    </source>
</evidence>
<name>A0A5C6C7K0_9BACT</name>
<keyword evidence="10 16" id="KW-0418">Kinase</keyword>
<dbReference type="InterPro" id="IPR041740">
    <property type="entry name" value="AKii-LysC-BS"/>
</dbReference>
<dbReference type="NCBIfam" id="TIGR00656">
    <property type="entry name" value="asp_kin_monofn"/>
    <property type="match status" value="1"/>
</dbReference>
<evidence type="ECO:0000256" key="4">
    <source>
        <dbReference type="ARBA" id="ARBA00010122"/>
    </source>
</evidence>
<dbReference type="Pfam" id="PF22468">
    <property type="entry name" value="ACT_9"/>
    <property type="match status" value="4"/>
</dbReference>
<dbReference type="GO" id="GO:0004072">
    <property type="term" value="F:aspartate kinase activity"/>
    <property type="evidence" value="ECO:0007669"/>
    <property type="project" value="UniProtKB-EC"/>
</dbReference>
<dbReference type="EMBL" id="SJPT01000009">
    <property type="protein sequence ID" value="TWU20138.1"/>
    <property type="molecule type" value="Genomic_DNA"/>
</dbReference>
<dbReference type="NCBIfam" id="TIGR00657">
    <property type="entry name" value="asp_kinases"/>
    <property type="match status" value="1"/>
</dbReference>
<evidence type="ECO:0000256" key="13">
    <source>
        <dbReference type="ARBA" id="ARBA00047872"/>
    </source>
</evidence>
<evidence type="ECO:0000256" key="7">
    <source>
        <dbReference type="ARBA" id="ARBA00022679"/>
    </source>
</evidence>
<gene>
    <name evidence="16" type="primary">ask</name>
    <name evidence="16" type="ORF">Pla52o_46520</name>
</gene>